<dbReference type="AlphaFoldDB" id="A0AAX2ACP8"/>
<name>A0AAX2ACP8_9BACT</name>
<dbReference type="InterPro" id="IPR011639">
    <property type="entry name" value="MethylTrfase_TaqI-like_dom"/>
</dbReference>
<protein>
    <recommendedName>
        <fullName evidence="1">site-specific DNA-methyltransferase (adenine-specific)</fullName>
        <ecNumber evidence="1">2.1.1.72</ecNumber>
    </recommendedName>
</protein>
<evidence type="ECO:0000256" key="7">
    <source>
        <dbReference type="ARBA" id="ARBA00047942"/>
    </source>
</evidence>
<evidence type="ECO:0000256" key="1">
    <source>
        <dbReference type="ARBA" id="ARBA00011900"/>
    </source>
</evidence>
<dbReference type="PRINTS" id="PR00507">
    <property type="entry name" value="N12N6MTFRASE"/>
</dbReference>
<sequence>MDIKKFLQSEYSYERFKEFIFDKFYGFEENNLGYEQPLTHTEKKHIQKYKFIGSCDLDDGKEVGFFEVLTTENTDIENNRVSLNSILVKKTKEQVLLDGAIAVFCNPMQPEVWRLSFIAFSYDEDDKQIVNSLKRYTYVLGKDIPIKTAYNQLKQLQYPKFNDLINIFSVEKVTEEFYKGIISLYNDLLNRYLNYPLENQDSKIEFSIRLIGRLIFIKFLNKKNLIPNNTFDLINNYYHKVLEPLFFEQLNTDHIYRKEEFRDNRIPFLNGGLFEPLAIDFYNSSNILDIDDAFFNDFFIHINKFNFSIDENSIEDNDLSIDPEMLGRVFENLLAEINESTYESARKASGTYYTPREIVDFMINESLIEYLDINTSIDINTLKSLVNKYELVNTDYEKTELLTALFKLKSIDPACGSGAFPIGLLQKIVKLLELIDPEAEIWFNLQSKDFKEKHKSRNKNYIRKLSVIRNSIYGIDNHSIAIEITKLRAFLSLIVDEKVLDTKTNRGIEPLPNLEFKFICANTLLSSKKGLDRSIISKLYSLKNKYFDAISTEKNTIVKEYQSILELNNDKIDLCNYNPFSPTYVAEKIDIELMFDFQNKFDLVIGNPPYMRIQNIDKKISETYKKNYISATGSYDLYVVFTERALDLITEKGIVNFIMPDRWINSAFGKGLRKKAHKKIYKLISFKDYQVFNASTYTSLIFLKHNTSTINYLQLNKDLKTNIELKSFLDNITFDDYANIDYENLTDEGWILVDKNSNQILDTLRSHPKKIKDIFERIYTGLQTSSDNIYFLHDSKSISDTLISGYSNILEKEITIEKGILKPLLKGDDVIKYKDLSTSIHVIFPYIIEIEKSKEKAVLIPENEILKLYPLAYEYLKNCEDILRARERGKFNIDGEWYQYGRKQGMTGVEEPKIVARDISKGGDFSYDKNGEFYHTTTVYGYKKYPEIKEDYKFYLAILNSKLMWWYLQKVGTPLANGYYRYMPRYIENFPIPNVSNSESKLIENFIDYTIYINSSEERINNYISNEYLVKEFYEIIDAMVYEIYFRKEFKNKNISFLNLDELKLKDFNIDNNDINKEINSLYDQLNRNENKVRNNLALIDIELKDLIVPIKRAFYV</sequence>
<dbReference type="PANTHER" id="PTHR33841">
    <property type="entry name" value="DNA METHYLTRANSFERASE YEEA-RELATED"/>
    <property type="match status" value="1"/>
</dbReference>
<comment type="caution">
    <text evidence="11">The sequence shown here is derived from an EMBL/GenBank/DDBJ whole genome shotgun (WGS) entry which is preliminary data.</text>
</comment>
<keyword evidence="12" id="KW-1185">Reference proteome</keyword>
<keyword evidence="2" id="KW-0489">Methyltransferase</keyword>
<dbReference type="InterPro" id="IPR002052">
    <property type="entry name" value="DNA_methylase_N6_adenine_CS"/>
</dbReference>
<dbReference type="GO" id="GO:0009007">
    <property type="term" value="F:site-specific DNA-methyltransferase (adenine-specific) activity"/>
    <property type="evidence" value="ECO:0007669"/>
    <property type="project" value="UniProtKB-EC"/>
</dbReference>
<dbReference type="EC" id="2.1.1.72" evidence="1"/>
<reference evidence="11 12" key="1">
    <citation type="submission" date="2017-09" db="EMBL/GenBank/DDBJ databases">
        <title>Genomics of the genus Arcobacter.</title>
        <authorList>
            <person name="Perez-Cataluna A."/>
            <person name="Figueras M.J."/>
            <person name="Salas-Masso N."/>
        </authorList>
    </citation>
    <scope>NUCLEOTIDE SEQUENCE [LARGE SCALE GENOMIC DNA]</scope>
    <source>
        <strain evidence="11 12">CECT 7386</strain>
    </source>
</reference>
<evidence type="ECO:0000256" key="4">
    <source>
        <dbReference type="ARBA" id="ARBA00022691"/>
    </source>
</evidence>
<comment type="catalytic activity">
    <reaction evidence="7">
        <text>a 2'-deoxyadenosine in DNA + S-adenosyl-L-methionine = an N(6)-methyl-2'-deoxyadenosine in DNA + S-adenosyl-L-homocysteine + H(+)</text>
        <dbReference type="Rhea" id="RHEA:15197"/>
        <dbReference type="Rhea" id="RHEA-COMP:12418"/>
        <dbReference type="Rhea" id="RHEA-COMP:12419"/>
        <dbReference type="ChEBI" id="CHEBI:15378"/>
        <dbReference type="ChEBI" id="CHEBI:57856"/>
        <dbReference type="ChEBI" id="CHEBI:59789"/>
        <dbReference type="ChEBI" id="CHEBI:90615"/>
        <dbReference type="ChEBI" id="CHEBI:90616"/>
        <dbReference type="EC" id="2.1.1.72"/>
    </reaction>
</comment>
<dbReference type="Proteomes" id="UP000290092">
    <property type="component" value="Unassembled WGS sequence"/>
</dbReference>
<gene>
    <name evidence="11" type="ORF">CP985_11995</name>
</gene>
<feature type="domain" description="TaqI-like C-terminal specificity" evidence="10">
    <location>
        <begin position="823"/>
        <end position="992"/>
    </location>
</feature>
<keyword evidence="3" id="KW-0808">Transferase</keyword>
<feature type="coiled-coil region" evidence="8">
    <location>
        <begin position="1065"/>
        <end position="1096"/>
    </location>
</feature>
<dbReference type="Gene3D" id="3.40.50.150">
    <property type="entry name" value="Vaccinia Virus protein VP39"/>
    <property type="match status" value="1"/>
</dbReference>
<dbReference type="KEGG" id="amyt:AMYT_1601"/>
<dbReference type="GO" id="GO:0009307">
    <property type="term" value="P:DNA restriction-modification system"/>
    <property type="evidence" value="ECO:0007669"/>
    <property type="project" value="UniProtKB-KW"/>
</dbReference>
<evidence type="ECO:0000259" key="10">
    <source>
        <dbReference type="Pfam" id="PF12950"/>
    </source>
</evidence>
<dbReference type="RefSeq" id="WP_114842025.1">
    <property type="nucleotide sequence ID" value="NZ_CP031219.1"/>
</dbReference>
<dbReference type="GO" id="GO:0032259">
    <property type="term" value="P:methylation"/>
    <property type="evidence" value="ECO:0007669"/>
    <property type="project" value="UniProtKB-KW"/>
</dbReference>
<dbReference type="InterPro" id="IPR050953">
    <property type="entry name" value="N4_N6_ade-DNA_methylase"/>
</dbReference>
<keyword evidence="4" id="KW-0949">S-adenosyl-L-methionine</keyword>
<evidence type="ECO:0000313" key="12">
    <source>
        <dbReference type="Proteomes" id="UP000290092"/>
    </source>
</evidence>
<keyword evidence="6" id="KW-0238">DNA-binding</keyword>
<dbReference type="EMBL" id="NXID01000052">
    <property type="protein sequence ID" value="RXK14782.1"/>
    <property type="molecule type" value="Genomic_DNA"/>
</dbReference>
<dbReference type="InterPro" id="IPR029063">
    <property type="entry name" value="SAM-dependent_MTases_sf"/>
</dbReference>
<dbReference type="PANTHER" id="PTHR33841:SF1">
    <property type="entry name" value="DNA METHYLTRANSFERASE A"/>
    <property type="match status" value="1"/>
</dbReference>
<dbReference type="SUPFAM" id="SSF53335">
    <property type="entry name" value="S-adenosyl-L-methionine-dependent methyltransferases"/>
    <property type="match status" value="1"/>
</dbReference>
<feature type="domain" description="Type II methyltransferase M.TaqI-like" evidence="9">
    <location>
        <begin position="470"/>
        <end position="692"/>
    </location>
</feature>
<proteinExistence type="predicted"/>
<evidence type="ECO:0000256" key="5">
    <source>
        <dbReference type="ARBA" id="ARBA00022747"/>
    </source>
</evidence>
<evidence type="ECO:0000256" key="2">
    <source>
        <dbReference type="ARBA" id="ARBA00022603"/>
    </source>
</evidence>
<dbReference type="Pfam" id="PF07669">
    <property type="entry name" value="Eco57I"/>
    <property type="match status" value="1"/>
</dbReference>
<dbReference type="PROSITE" id="PS00092">
    <property type="entry name" value="N6_MTASE"/>
    <property type="match status" value="1"/>
</dbReference>
<dbReference type="InterPro" id="IPR025931">
    <property type="entry name" value="TaqI_C"/>
</dbReference>
<dbReference type="GO" id="GO:0003677">
    <property type="term" value="F:DNA binding"/>
    <property type="evidence" value="ECO:0007669"/>
    <property type="project" value="UniProtKB-KW"/>
</dbReference>
<evidence type="ECO:0000259" key="9">
    <source>
        <dbReference type="Pfam" id="PF07669"/>
    </source>
</evidence>
<keyword evidence="5" id="KW-0680">Restriction system</keyword>
<keyword evidence="8" id="KW-0175">Coiled coil</keyword>
<evidence type="ECO:0000256" key="6">
    <source>
        <dbReference type="ARBA" id="ARBA00023125"/>
    </source>
</evidence>
<evidence type="ECO:0000256" key="3">
    <source>
        <dbReference type="ARBA" id="ARBA00022679"/>
    </source>
</evidence>
<dbReference type="Pfam" id="PF12950">
    <property type="entry name" value="TaqI_C"/>
    <property type="match status" value="1"/>
</dbReference>
<evidence type="ECO:0000313" key="11">
    <source>
        <dbReference type="EMBL" id="RXK14782.1"/>
    </source>
</evidence>
<evidence type="ECO:0000256" key="8">
    <source>
        <dbReference type="SAM" id="Coils"/>
    </source>
</evidence>
<accession>A0AAX2ACP8</accession>
<organism evidence="11 12">
    <name type="scientific">Malaciobacter mytili LMG 24559</name>
    <dbReference type="NCBI Taxonomy" id="1032238"/>
    <lineage>
        <taxon>Bacteria</taxon>
        <taxon>Pseudomonadati</taxon>
        <taxon>Campylobacterota</taxon>
        <taxon>Epsilonproteobacteria</taxon>
        <taxon>Campylobacterales</taxon>
        <taxon>Arcobacteraceae</taxon>
        <taxon>Malaciobacter</taxon>
    </lineage>
</organism>